<feature type="chain" id="PRO_5044022686" evidence="1">
    <location>
        <begin position="27"/>
        <end position="228"/>
    </location>
</feature>
<organism evidence="2 3">
    <name type="scientific">Clathrus columnatus</name>
    <dbReference type="NCBI Taxonomy" id="1419009"/>
    <lineage>
        <taxon>Eukaryota</taxon>
        <taxon>Fungi</taxon>
        <taxon>Dikarya</taxon>
        <taxon>Basidiomycota</taxon>
        <taxon>Agaricomycotina</taxon>
        <taxon>Agaricomycetes</taxon>
        <taxon>Phallomycetidae</taxon>
        <taxon>Phallales</taxon>
        <taxon>Clathraceae</taxon>
        <taxon>Clathrus</taxon>
    </lineage>
</organism>
<keyword evidence="3" id="KW-1185">Reference proteome</keyword>
<reference evidence="2" key="1">
    <citation type="submission" date="2021-10" db="EMBL/GenBank/DDBJ databases">
        <title>De novo Genome Assembly of Clathrus columnatus (Basidiomycota, Fungi) Using Illumina and Nanopore Sequence Data.</title>
        <authorList>
            <person name="Ogiso-Tanaka E."/>
            <person name="Itagaki H."/>
            <person name="Hosoya T."/>
            <person name="Hosaka K."/>
        </authorList>
    </citation>
    <scope>NUCLEOTIDE SEQUENCE</scope>
    <source>
        <strain evidence="2">MO-923</strain>
    </source>
</reference>
<dbReference type="Proteomes" id="UP001050691">
    <property type="component" value="Unassembled WGS sequence"/>
</dbReference>
<evidence type="ECO:0000256" key="1">
    <source>
        <dbReference type="SAM" id="SignalP"/>
    </source>
</evidence>
<protein>
    <submittedName>
        <fullName evidence="2">Uncharacterized protein</fullName>
    </submittedName>
</protein>
<feature type="signal peptide" evidence="1">
    <location>
        <begin position="1"/>
        <end position="26"/>
    </location>
</feature>
<accession>A0AAV5ALL0</accession>
<proteinExistence type="predicted"/>
<comment type="caution">
    <text evidence="2">The sequence shown here is derived from an EMBL/GenBank/DDBJ whole genome shotgun (WGS) entry which is preliminary data.</text>
</comment>
<dbReference type="EMBL" id="BPWL01000008">
    <property type="protein sequence ID" value="GJJ12805.1"/>
    <property type="molecule type" value="Genomic_DNA"/>
</dbReference>
<keyword evidence="1" id="KW-0732">Signal</keyword>
<evidence type="ECO:0000313" key="2">
    <source>
        <dbReference type="EMBL" id="GJJ12805.1"/>
    </source>
</evidence>
<evidence type="ECO:0000313" key="3">
    <source>
        <dbReference type="Proteomes" id="UP001050691"/>
    </source>
</evidence>
<dbReference type="AlphaFoldDB" id="A0AAV5ALL0"/>
<name>A0AAV5ALL0_9AGAM</name>
<sequence>MTFTSHHLLMVCLVAWGHYRPGIACAAKLLEETNHLTITLPIPSNWIKEIDDEVAKYIHDIRDPIRNRLRIVPIGNVVKTEIITATFVAGLFSFCANLFTSTPYQQANGNVLSAIRQPDVCLLDISYWDLLCKIRTFNPKTPVLVLAFGNITSTIREVGPEKLGGVGDLSTKAKVLAKETGKSIREAHIEVGSLLLILLWDTHINHNIPALYAREESDYQLDRFTSHI</sequence>
<gene>
    <name evidence="2" type="ORF">Clacol_007050</name>
</gene>